<organism evidence="1 2">
    <name type="scientific">Pseudonocardia endophytica</name>
    <dbReference type="NCBI Taxonomy" id="401976"/>
    <lineage>
        <taxon>Bacteria</taxon>
        <taxon>Bacillati</taxon>
        <taxon>Actinomycetota</taxon>
        <taxon>Actinomycetes</taxon>
        <taxon>Pseudonocardiales</taxon>
        <taxon>Pseudonocardiaceae</taxon>
        <taxon>Pseudonocardia</taxon>
    </lineage>
</organism>
<comment type="caution">
    <text evidence="1">The sequence shown here is derived from an EMBL/GenBank/DDBJ whole genome shotgun (WGS) entry which is preliminary data.</text>
</comment>
<protein>
    <submittedName>
        <fullName evidence="1">Uncharacterized protein</fullName>
    </submittedName>
</protein>
<evidence type="ECO:0000313" key="2">
    <source>
        <dbReference type="Proteomes" id="UP000295560"/>
    </source>
</evidence>
<dbReference type="RefSeq" id="WP_132430108.1">
    <property type="nucleotide sequence ID" value="NZ_SMFZ01000002.1"/>
</dbReference>
<dbReference type="Proteomes" id="UP000295560">
    <property type="component" value="Unassembled WGS sequence"/>
</dbReference>
<keyword evidence="2" id="KW-1185">Reference proteome</keyword>
<gene>
    <name evidence="1" type="ORF">EV378_5334</name>
</gene>
<accession>A0A4R1HKA4</accession>
<proteinExistence type="predicted"/>
<name>A0A4R1HKA4_PSEEN</name>
<dbReference type="AlphaFoldDB" id="A0A4R1HKA4"/>
<sequence>MLRQTDPARGVVLPLDARTGELPVGAPVRVPALAVGWRPEPAATGRLWGDVVAAGSELARLLGRVVHRRPGDGTVLDGGLTFRLALPEGFGAEPLLALTDRTPAPVDRAIGPVRLPLASPQPTAPATGASLGLLALTLVVEIAATDVQNRVLHDVTTAVAELAPQCPTSLDARVRAAEETLRGAQTALLDRGTIGEDVALGTAAANLSVLRHQTVALLAGWERVVDGLDRSGTPGSVVRESLGEVGRLGWAGFPGAVHGAYQALVLDARRLLLTAAEQHLRTPERSLTSMRPLVEPDLAARAADVARLRRLLSRLSVTPLSVRKRSGGMLPNLIADAALENSRTQALFTRMANALTPRAGVGSGVHDVEVESRATGDLQILRPL</sequence>
<dbReference type="OrthoDB" id="3568308at2"/>
<dbReference type="EMBL" id="SMFZ01000002">
    <property type="protein sequence ID" value="TCK21353.1"/>
    <property type="molecule type" value="Genomic_DNA"/>
</dbReference>
<reference evidence="1 2" key="1">
    <citation type="submission" date="2019-03" db="EMBL/GenBank/DDBJ databases">
        <title>Sequencing the genomes of 1000 actinobacteria strains.</title>
        <authorList>
            <person name="Klenk H.-P."/>
        </authorList>
    </citation>
    <scope>NUCLEOTIDE SEQUENCE [LARGE SCALE GENOMIC DNA]</scope>
    <source>
        <strain evidence="1 2">DSM 44969</strain>
    </source>
</reference>
<evidence type="ECO:0000313" key="1">
    <source>
        <dbReference type="EMBL" id="TCK21353.1"/>
    </source>
</evidence>